<proteinExistence type="inferred from homology"/>
<feature type="domain" description="Superoxide dismutase copper/zinc binding" evidence="4">
    <location>
        <begin position="90"/>
        <end position="210"/>
    </location>
</feature>
<reference evidence="5 6" key="1">
    <citation type="journal article" date="2019" name="Int. J. Syst. Evol. Microbiol.">
        <title>The Global Catalogue of Microorganisms (GCM) 10K type strain sequencing project: providing services to taxonomists for standard genome sequencing and annotation.</title>
        <authorList>
            <consortium name="The Broad Institute Genomics Platform"/>
            <consortium name="The Broad Institute Genome Sequencing Center for Infectious Disease"/>
            <person name="Wu L."/>
            <person name="Ma J."/>
        </authorList>
    </citation>
    <scope>NUCLEOTIDE SEQUENCE [LARGE SCALE GENOMIC DNA]</scope>
    <source>
        <strain evidence="5 6">JCM 15313</strain>
    </source>
</reference>
<dbReference type="PROSITE" id="PS51257">
    <property type="entry name" value="PROKAR_LIPOPROTEIN"/>
    <property type="match status" value="1"/>
</dbReference>
<dbReference type="Gene3D" id="2.60.40.200">
    <property type="entry name" value="Superoxide dismutase, copper/zinc binding domain"/>
    <property type="match status" value="1"/>
</dbReference>
<evidence type="ECO:0000256" key="1">
    <source>
        <dbReference type="ARBA" id="ARBA00010457"/>
    </source>
</evidence>
<sequence length="213" mass="22097">MPMPRALIGSALASLLLAGCGGADTTDANDTPATPTGTEPAPSPENGGGDEAEFSPIQVSGTWEPYSPDATAITYDDAVPEGKAVDVEVQPEGDAGTRFTLTVRGLEPDRDYGSHVHTKPCGKDPADSGPHYQHNADPEGSPSTNPAYANPENEVWLDFTTDGEGNAESTATVDFRPRQGEANSVVIHENHTKTGPGEAGKAGDRLGCVNVPM</sequence>
<dbReference type="InterPro" id="IPR001424">
    <property type="entry name" value="SOD_Cu_Zn_dom"/>
</dbReference>
<evidence type="ECO:0000313" key="6">
    <source>
        <dbReference type="Proteomes" id="UP001501585"/>
    </source>
</evidence>
<protein>
    <recommendedName>
        <fullName evidence="4">Superoxide dismutase copper/zinc binding domain-containing protein</fullName>
    </recommendedName>
</protein>
<dbReference type="EMBL" id="BAAAPC010000008">
    <property type="protein sequence ID" value="GAA1995882.1"/>
    <property type="molecule type" value="Genomic_DNA"/>
</dbReference>
<name>A0ABN2T0G0_9ACTN</name>
<feature type="signal peptide" evidence="3">
    <location>
        <begin position="1"/>
        <end position="23"/>
    </location>
</feature>
<comment type="caution">
    <text evidence="5">The sequence shown here is derived from an EMBL/GenBank/DDBJ whole genome shotgun (WGS) entry which is preliminary data.</text>
</comment>
<keyword evidence="6" id="KW-1185">Reference proteome</keyword>
<evidence type="ECO:0000256" key="2">
    <source>
        <dbReference type="SAM" id="MobiDB-lite"/>
    </source>
</evidence>
<dbReference type="SUPFAM" id="SSF49329">
    <property type="entry name" value="Cu,Zn superoxide dismutase-like"/>
    <property type="match status" value="1"/>
</dbReference>
<comment type="similarity">
    <text evidence="1">Belongs to the Cu-Zn superoxide dismutase family.</text>
</comment>
<dbReference type="Proteomes" id="UP001501585">
    <property type="component" value="Unassembled WGS sequence"/>
</dbReference>
<gene>
    <name evidence="5" type="ORF">GCM10009799_22960</name>
</gene>
<evidence type="ECO:0000256" key="3">
    <source>
        <dbReference type="SAM" id="SignalP"/>
    </source>
</evidence>
<feature type="chain" id="PRO_5045272190" description="Superoxide dismutase copper/zinc binding domain-containing protein" evidence="3">
    <location>
        <begin position="24"/>
        <end position="213"/>
    </location>
</feature>
<organism evidence="5 6">
    <name type="scientific">Nocardiopsis rhodophaea</name>
    <dbReference type="NCBI Taxonomy" id="280238"/>
    <lineage>
        <taxon>Bacteria</taxon>
        <taxon>Bacillati</taxon>
        <taxon>Actinomycetota</taxon>
        <taxon>Actinomycetes</taxon>
        <taxon>Streptosporangiales</taxon>
        <taxon>Nocardiopsidaceae</taxon>
        <taxon>Nocardiopsis</taxon>
    </lineage>
</organism>
<evidence type="ECO:0000313" key="5">
    <source>
        <dbReference type="EMBL" id="GAA1995882.1"/>
    </source>
</evidence>
<keyword evidence="3" id="KW-0732">Signal</keyword>
<dbReference type="InterPro" id="IPR036423">
    <property type="entry name" value="SOD-like_Cu/Zn_dom_sf"/>
</dbReference>
<accession>A0ABN2T0G0</accession>
<feature type="compositionally biased region" description="Low complexity" evidence="2">
    <location>
        <begin position="22"/>
        <end position="40"/>
    </location>
</feature>
<dbReference type="Pfam" id="PF00080">
    <property type="entry name" value="Sod_Cu"/>
    <property type="match status" value="1"/>
</dbReference>
<feature type="region of interest" description="Disordered" evidence="2">
    <location>
        <begin position="22"/>
        <end position="71"/>
    </location>
</feature>
<feature type="region of interest" description="Disordered" evidence="2">
    <location>
        <begin position="87"/>
        <end position="213"/>
    </location>
</feature>
<evidence type="ECO:0000259" key="4">
    <source>
        <dbReference type="Pfam" id="PF00080"/>
    </source>
</evidence>